<feature type="binding site" evidence="13 15">
    <location>
        <position position="204"/>
    </location>
    <ligand>
        <name>ATP</name>
        <dbReference type="ChEBI" id="CHEBI:30616"/>
    </ligand>
</feature>
<comment type="similarity">
    <text evidence="3 13 16">Belongs to the phosphoglycerate kinase family.</text>
</comment>
<evidence type="ECO:0000256" key="1">
    <source>
        <dbReference type="ARBA" id="ARBA00000642"/>
    </source>
</evidence>
<sequence length="400" mass="42001">MTGFRTLDDLPADLRGKRVLVRADLNVPMADGDVSDDTRLRAVLPTIAELSDKGAIVLLLSHFRRPEGRVRPDMSTALLVSPLAELTGRSVKFIEDCQGPEAQRAASIMLPGNIGILENTRFHAGETDNDPALGQAMAQLGDFYVNDAFSVAHRAHASTVGVTHHLPSFAGRAMEAELKALDAALGNPEHPVAAVVGGAKVSTKLSVLHNLVGKVDHLIIGGGMANTFLAARGVDVGKSLCEKDLIDEANSIFDKADKADCTIHLPYDVVVAAEFAPNPASMRTVNVHEVAPDEMILDIGPAAVEALGDAIKNCRTLVWNGPLGAFETEPFDAATVALARTAAALTEEGTLVSVAGGGDTVAALNHAGVAKDFSFVSTAGGAFLEWMEGRELPAVAALRR</sequence>
<evidence type="ECO:0000256" key="3">
    <source>
        <dbReference type="ARBA" id="ARBA00008982"/>
    </source>
</evidence>
<comment type="pathway">
    <text evidence="2 13">Carbohydrate degradation; glycolysis; pyruvate from D-glyceraldehyde 3-phosphate: step 2/5.</text>
</comment>
<evidence type="ECO:0000256" key="10">
    <source>
        <dbReference type="ARBA" id="ARBA00022777"/>
    </source>
</evidence>
<evidence type="ECO:0000256" key="4">
    <source>
        <dbReference type="ARBA" id="ARBA00011245"/>
    </source>
</evidence>
<dbReference type="Pfam" id="PF00162">
    <property type="entry name" value="PGK"/>
    <property type="match status" value="1"/>
</dbReference>
<evidence type="ECO:0000256" key="16">
    <source>
        <dbReference type="RuleBase" id="RU000532"/>
    </source>
</evidence>
<feature type="binding site" evidence="14">
    <location>
        <position position="121"/>
    </location>
    <ligand>
        <name>(2R)-3-phosphoglycerate</name>
        <dbReference type="ChEBI" id="CHEBI:58272"/>
    </ligand>
</feature>
<dbReference type="PROSITE" id="PS00111">
    <property type="entry name" value="PGLYCERATE_KINASE"/>
    <property type="match status" value="1"/>
</dbReference>
<protein>
    <recommendedName>
        <fullName evidence="6 13">Phosphoglycerate kinase</fullName>
        <ecNumber evidence="5 13">2.7.2.3</ecNumber>
    </recommendedName>
</protein>
<evidence type="ECO:0000256" key="7">
    <source>
        <dbReference type="ARBA" id="ARBA00022490"/>
    </source>
</evidence>
<dbReference type="InterPro" id="IPR001576">
    <property type="entry name" value="Phosphoglycerate_kinase"/>
</dbReference>
<dbReference type="PANTHER" id="PTHR11406">
    <property type="entry name" value="PHOSPHOGLYCERATE KINASE"/>
    <property type="match status" value="1"/>
</dbReference>
<keyword evidence="7 13" id="KW-0963">Cytoplasm</keyword>
<dbReference type="HAMAP" id="MF_00145">
    <property type="entry name" value="Phosphoglyc_kinase"/>
    <property type="match status" value="1"/>
</dbReference>
<comment type="catalytic activity">
    <reaction evidence="1 13 16">
        <text>(2R)-3-phosphoglycerate + ATP = (2R)-3-phospho-glyceroyl phosphate + ADP</text>
        <dbReference type="Rhea" id="RHEA:14801"/>
        <dbReference type="ChEBI" id="CHEBI:30616"/>
        <dbReference type="ChEBI" id="CHEBI:57604"/>
        <dbReference type="ChEBI" id="CHEBI:58272"/>
        <dbReference type="ChEBI" id="CHEBI:456216"/>
        <dbReference type="EC" id="2.7.2.3"/>
    </reaction>
</comment>
<dbReference type="SUPFAM" id="SSF53748">
    <property type="entry name" value="Phosphoglycerate kinase"/>
    <property type="match status" value="1"/>
</dbReference>
<evidence type="ECO:0000313" key="18">
    <source>
        <dbReference type="Proteomes" id="UP000578569"/>
    </source>
</evidence>
<feature type="binding site" evidence="13">
    <location>
        <position position="39"/>
    </location>
    <ligand>
        <name>substrate</name>
    </ligand>
</feature>
<dbReference type="EMBL" id="JACICF010000001">
    <property type="protein sequence ID" value="MBB3763894.1"/>
    <property type="molecule type" value="Genomic_DNA"/>
</dbReference>
<feature type="binding site" evidence="13">
    <location>
        <position position="154"/>
    </location>
    <ligand>
        <name>substrate</name>
    </ligand>
</feature>
<comment type="subcellular location">
    <subcellularLocation>
        <location evidence="13">Cytoplasm</location>
    </subcellularLocation>
</comment>
<evidence type="ECO:0000256" key="8">
    <source>
        <dbReference type="ARBA" id="ARBA00022679"/>
    </source>
</evidence>
<keyword evidence="10 13" id="KW-0418">Kinase</keyword>
<feature type="binding site" evidence="13 15">
    <location>
        <begin position="357"/>
        <end position="360"/>
    </location>
    <ligand>
        <name>ATP</name>
        <dbReference type="ChEBI" id="CHEBI:30616"/>
    </ligand>
</feature>
<reference evidence="17 18" key="1">
    <citation type="submission" date="2020-08" db="EMBL/GenBank/DDBJ databases">
        <title>Genomic Encyclopedia of Type Strains, Phase IV (KMG-IV): sequencing the most valuable type-strain genomes for metagenomic binning, comparative biology and taxonomic classification.</title>
        <authorList>
            <person name="Goeker M."/>
        </authorList>
    </citation>
    <scope>NUCLEOTIDE SEQUENCE [LARGE SCALE GENOMIC DNA]</scope>
    <source>
        <strain evidence="17 18">DSM 24194</strain>
    </source>
</reference>
<evidence type="ECO:0000313" key="17">
    <source>
        <dbReference type="EMBL" id="MBB3763894.1"/>
    </source>
</evidence>
<keyword evidence="11 13" id="KW-0067">ATP-binding</keyword>
<evidence type="ECO:0000256" key="6">
    <source>
        <dbReference type="ARBA" id="ARBA00016471"/>
    </source>
</evidence>
<feature type="binding site" evidence="13 14">
    <location>
        <begin position="62"/>
        <end position="65"/>
    </location>
    <ligand>
        <name>substrate</name>
    </ligand>
</feature>
<keyword evidence="18" id="KW-1185">Reference proteome</keyword>
<dbReference type="GO" id="GO:0004618">
    <property type="term" value="F:phosphoglycerate kinase activity"/>
    <property type="evidence" value="ECO:0007669"/>
    <property type="project" value="UniProtKB-UniRule"/>
</dbReference>
<dbReference type="Gene3D" id="3.40.50.1260">
    <property type="entry name" value="Phosphoglycerate kinase, N-terminal domain"/>
    <property type="match status" value="2"/>
</dbReference>
<dbReference type="AlphaFoldDB" id="A0A839Z5D9"/>
<dbReference type="EC" id="2.7.2.3" evidence="5 13"/>
<evidence type="ECO:0000256" key="14">
    <source>
        <dbReference type="PIRSR" id="PIRSR000724-1"/>
    </source>
</evidence>
<dbReference type="FunFam" id="3.40.50.1260:FF:000006">
    <property type="entry name" value="Phosphoglycerate kinase"/>
    <property type="match status" value="1"/>
</dbReference>
<dbReference type="GO" id="GO:0006094">
    <property type="term" value="P:gluconeogenesis"/>
    <property type="evidence" value="ECO:0007669"/>
    <property type="project" value="TreeGrafter"/>
</dbReference>
<keyword evidence="9 13" id="KW-0547">Nucleotide-binding</keyword>
<dbReference type="InterPro" id="IPR036043">
    <property type="entry name" value="Phosphoglycerate_kinase_sf"/>
</dbReference>
<dbReference type="GO" id="GO:0005524">
    <property type="term" value="F:ATP binding"/>
    <property type="evidence" value="ECO:0007669"/>
    <property type="project" value="UniProtKB-KW"/>
</dbReference>
<comment type="caution">
    <text evidence="13">Lacks conserved residue(s) required for the propagation of feature annotation.</text>
</comment>
<comment type="caution">
    <text evidence="17">The sequence shown here is derived from an EMBL/GenBank/DDBJ whole genome shotgun (WGS) entry which is preliminary data.</text>
</comment>
<keyword evidence="8 13" id="KW-0808">Transferase</keyword>
<dbReference type="FunFam" id="3.40.50.1260:FF:000031">
    <property type="entry name" value="Phosphoglycerate kinase 1"/>
    <property type="match status" value="1"/>
</dbReference>
<evidence type="ECO:0000256" key="11">
    <source>
        <dbReference type="ARBA" id="ARBA00022840"/>
    </source>
</evidence>
<evidence type="ECO:0000256" key="15">
    <source>
        <dbReference type="PIRSR" id="PIRSR000724-2"/>
    </source>
</evidence>
<evidence type="ECO:0000256" key="2">
    <source>
        <dbReference type="ARBA" id="ARBA00004838"/>
    </source>
</evidence>
<dbReference type="InterPro" id="IPR015824">
    <property type="entry name" value="Phosphoglycerate_kinase_N"/>
</dbReference>
<feature type="binding site" evidence="13 15">
    <location>
        <position position="327"/>
    </location>
    <ligand>
        <name>ATP</name>
        <dbReference type="ChEBI" id="CHEBI:30616"/>
    </ligand>
</feature>
<dbReference type="RefSeq" id="WP_183933200.1">
    <property type="nucleotide sequence ID" value="NZ_JACICF010000001.1"/>
</dbReference>
<evidence type="ECO:0000256" key="13">
    <source>
        <dbReference type="HAMAP-Rule" id="MF_00145"/>
    </source>
</evidence>
<feature type="binding site" evidence="13">
    <location>
        <position position="121"/>
    </location>
    <ligand>
        <name>substrate</name>
    </ligand>
</feature>
<dbReference type="GO" id="GO:0005829">
    <property type="term" value="C:cytosol"/>
    <property type="evidence" value="ECO:0007669"/>
    <property type="project" value="TreeGrafter"/>
</dbReference>
<dbReference type="GO" id="GO:0006096">
    <property type="term" value="P:glycolytic process"/>
    <property type="evidence" value="ECO:0007669"/>
    <property type="project" value="UniProtKB-UniRule"/>
</dbReference>
<dbReference type="UniPathway" id="UPA00109">
    <property type="reaction ID" value="UER00185"/>
</dbReference>
<evidence type="ECO:0000256" key="9">
    <source>
        <dbReference type="ARBA" id="ARBA00022741"/>
    </source>
</evidence>
<proteinExistence type="inferred from homology"/>
<feature type="binding site" evidence="14">
    <location>
        <position position="154"/>
    </location>
    <ligand>
        <name>(2R)-3-phosphoglycerate</name>
        <dbReference type="ChEBI" id="CHEBI:58272"/>
    </ligand>
</feature>
<name>A0A839Z5D9_9SPHN</name>
<dbReference type="PANTHER" id="PTHR11406:SF23">
    <property type="entry name" value="PHOSPHOGLYCERATE KINASE 1, CHLOROPLASTIC-RELATED"/>
    <property type="match status" value="1"/>
</dbReference>
<feature type="binding site" evidence="13 14">
    <location>
        <begin position="24"/>
        <end position="26"/>
    </location>
    <ligand>
        <name>substrate</name>
    </ligand>
</feature>
<organism evidence="17 18">
    <name type="scientific">Sphingomicrobium lutaoense</name>
    <dbReference type="NCBI Taxonomy" id="515949"/>
    <lineage>
        <taxon>Bacteria</taxon>
        <taxon>Pseudomonadati</taxon>
        <taxon>Pseudomonadota</taxon>
        <taxon>Alphaproteobacteria</taxon>
        <taxon>Sphingomonadales</taxon>
        <taxon>Sphingomonadaceae</taxon>
        <taxon>Sphingomicrobium</taxon>
    </lineage>
</organism>
<dbReference type="GO" id="GO:0043531">
    <property type="term" value="F:ADP binding"/>
    <property type="evidence" value="ECO:0007669"/>
    <property type="project" value="TreeGrafter"/>
</dbReference>
<accession>A0A839Z5D9</accession>
<dbReference type="InterPro" id="IPR015911">
    <property type="entry name" value="Phosphoglycerate_kinase_CS"/>
</dbReference>
<dbReference type="PRINTS" id="PR00477">
    <property type="entry name" value="PHGLYCKINASE"/>
</dbReference>
<gene>
    <name evidence="13" type="primary">pgk</name>
    <name evidence="17" type="ORF">FHS50_000917</name>
</gene>
<evidence type="ECO:0000256" key="5">
    <source>
        <dbReference type="ARBA" id="ARBA00013061"/>
    </source>
</evidence>
<dbReference type="PIRSF" id="PIRSF000724">
    <property type="entry name" value="Pgk"/>
    <property type="match status" value="1"/>
</dbReference>
<evidence type="ECO:0000256" key="12">
    <source>
        <dbReference type="ARBA" id="ARBA00023152"/>
    </source>
</evidence>
<comment type="subunit">
    <text evidence="4 13">Monomer.</text>
</comment>
<keyword evidence="12 13" id="KW-0324">Glycolysis</keyword>
<dbReference type="Proteomes" id="UP000578569">
    <property type="component" value="Unassembled WGS sequence"/>
</dbReference>
<feature type="binding site" evidence="14">
    <location>
        <position position="39"/>
    </location>
    <ligand>
        <name>(2R)-3-phosphoglycerate</name>
        <dbReference type="ChEBI" id="CHEBI:58272"/>
    </ligand>
</feature>